<keyword evidence="9" id="KW-1185">Reference proteome</keyword>
<evidence type="ECO:0000313" key="8">
    <source>
        <dbReference type="EMBL" id="EMG47448.1"/>
    </source>
</evidence>
<evidence type="ECO:0000256" key="5">
    <source>
        <dbReference type="SAM" id="MobiDB-lite"/>
    </source>
</evidence>
<proteinExistence type="predicted"/>
<dbReference type="Gene3D" id="3.60.21.10">
    <property type="match status" value="1"/>
</dbReference>
<dbReference type="GO" id="GO:0005783">
    <property type="term" value="C:endoplasmic reticulum"/>
    <property type="evidence" value="ECO:0007669"/>
    <property type="project" value="TreeGrafter"/>
</dbReference>
<protein>
    <recommendedName>
        <fullName evidence="7">Calcineurin-like phosphoesterase domain-containing protein</fullName>
    </recommendedName>
</protein>
<dbReference type="AlphaFoldDB" id="M3J5V8"/>
<dbReference type="InterPro" id="IPR029052">
    <property type="entry name" value="Metallo-depent_PP-like"/>
</dbReference>
<gene>
    <name evidence="8" type="ORF">G210_2221</name>
</gene>
<dbReference type="HOGENOM" id="CLU_011607_0_1_1"/>
<dbReference type="OMA" id="LHCMKYP"/>
<evidence type="ECO:0000256" key="6">
    <source>
        <dbReference type="SAM" id="Phobius"/>
    </source>
</evidence>
<dbReference type="OrthoDB" id="5977743at2759"/>
<dbReference type="SUPFAM" id="SSF56300">
    <property type="entry name" value="Metallo-dependent phosphatases"/>
    <property type="match status" value="1"/>
</dbReference>
<organism evidence="8 9">
    <name type="scientific">Candida maltosa (strain Xu316)</name>
    <name type="common">Yeast</name>
    <dbReference type="NCBI Taxonomy" id="1245528"/>
    <lineage>
        <taxon>Eukaryota</taxon>
        <taxon>Fungi</taxon>
        <taxon>Dikarya</taxon>
        <taxon>Ascomycota</taxon>
        <taxon>Saccharomycotina</taxon>
        <taxon>Pichiomycetes</taxon>
        <taxon>Debaryomycetaceae</taxon>
        <taxon>Candida/Lodderomyces clade</taxon>
        <taxon>Candida</taxon>
    </lineage>
</organism>
<feature type="domain" description="Calcineurin-like phosphoesterase" evidence="7">
    <location>
        <begin position="76"/>
        <end position="303"/>
    </location>
</feature>
<dbReference type="GO" id="GO:0016020">
    <property type="term" value="C:membrane"/>
    <property type="evidence" value="ECO:0007669"/>
    <property type="project" value="UniProtKB-SubCell"/>
</dbReference>
<dbReference type="GO" id="GO:0016787">
    <property type="term" value="F:hydrolase activity"/>
    <property type="evidence" value="ECO:0007669"/>
    <property type="project" value="InterPro"/>
</dbReference>
<feature type="region of interest" description="Disordered" evidence="5">
    <location>
        <begin position="1"/>
        <end position="22"/>
    </location>
</feature>
<dbReference type="PANTHER" id="PTHR13315:SF4">
    <property type="entry name" value="METALLOPHOSPHOESTERASE, ISOFORM E"/>
    <property type="match status" value="1"/>
</dbReference>
<comment type="subcellular location">
    <subcellularLocation>
        <location evidence="1">Membrane</location>
        <topology evidence="1">Multi-pass membrane protein</topology>
    </subcellularLocation>
</comment>
<dbReference type="GO" id="GO:0006506">
    <property type="term" value="P:GPI anchor biosynthetic process"/>
    <property type="evidence" value="ECO:0007669"/>
    <property type="project" value="InterPro"/>
</dbReference>
<evidence type="ECO:0000313" key="9">
    <source>
        <dbReference type="Proteomes" id="UP000011777"/>
    </source>
</evidence>
<accession>M3J5V8</accession>
<evidence type="ECO:0000259" key="7">
    <source>
        <dbReference type="Pfam" id="PF00149"/>
    </source>
</evidence>
<evidence type="ECO:0000256" key="3">
    <source>
        <dbReference type="ARBA" id="ARBA00022989"/>
    </source>
</evidence>
<name>M3J5V8_CANMX</name>
<dbReference type="Pfam" id="PF00149">
    <property type="entry name" value="Metallophos"/>
    <property type="match status" value="1"/>
</dbReference>
<dbReference type="EMBL" id="AOGT01001572">
    <property type="protein sequence ID" value="EMG47448.1"/>
    <property type="molecule type" value="Genomic_DNA"/>
</dbReference>
<dbReference type="Proteomes" id="UP000011777">
    <property type="component" value="Unassembled WGS sequence"/>
</dbReference>
<reference evidence="8 9" key="1">
    <citation type="submission" date="2013-02" db="EMBL/GenBank/DDBJ databases">
        <title>Genome sequence of Candida maltosa Xu316, a potential industrial strain for xylitol and ethanol production.</title>
        <authorList>
            <person name="Yu J."/>
            <person name="Wang Q."/>
            <person name="Geng X."/>
            <person name="Bao W."/>
            <person name="He P."/>
            <person name="Cai J."/>
        </authorList>
    </citation>
    <scope>NUCLEOTIDE SEQUENCE [LARGE SCALE GENOMIC DNA]</scope>
    <source>
        <strain evidence="9">Xu316</strain>
    </source>
</reference>
<dbReference type="InterPro" id="IPR004843">
    <property type="entry name" value="Calcineurin-like_PHP"/>
</dbReference>
<evidence type="ECO:0000256" key="1">
    <source>
        <dbReference type="ARBA" id="ARBA00004141"/>
    </source>
</evidence>
<dbReference type="InterPro" id="IPR033308">
    <property type="entry name" value="PGAP5/Cdc1/Ted1"/>
</dbReference>
<dbReference type="PANTHER" id="PTHR13315">
    <property type="entry name" value="METALLO PHOSPHOESTERASE RELATED"/>
    <property type="match status" value="1"/>
</dbReference>
<keyword evidence="2 6" id="KW-0812">Transmembrane</keyword>
<sequence>MMNFRGKTEKPEPSIEPDDKPKPKTIKPTYNWKLISLIFISWIALFHLFERTIPYHVISKCSWGDWEPWTSGSSERIVMIADPQIVDDYSYPKQYKVLNFFIKKIADNYLHRNYEMIHSALNPNTTIFLGDLFDGGRYWDDDQWMEEYYRFEKVFPKKSGKLDIRSIPGNHDIGFQTIHEHVLNRFVRHYGKANEVMELGNHTFVLLDAISLSHPNETIHKEADAFLTNLTFENDNPRILLIHVPLFRFPDKQLCGPHREKKDRLFPLQRGDQYQTVIEYEITKRILNTVQPALIFAGDDHDYCDIQQEYEGGKGVAREITVKSAAMTGGIKYPAVQLLSLNTNNNNKPDRNLFC</sequence>
<dbReference type="STRING" id="1245528.M3J5V8"/>
<evidence type="ECO:0000256" key="2">
    <source>
        <dbReference type="ARBA" id="ARBA00022692"/>
    </source>
</evidence>
<feature type="transmembrane region" description="Helical" evidence="6">
    <location>
        <begin position="30"/>
        <end position="49"/>
    </location>
</feature>
<evidence type="ECO:0000256" key="4">
    <source>
        <dbReference type="ARBA" id="ARBA00023136"/>
    </source>
</evidence>
<keyword evidence="4 6" id="KW-0472">Membrane</keyword>
<comment type="caution">
    <text evidence="8">The sequence shown here is derived from an EMBL/GenBank/DDBJ whole genome shotgun (WGS) entry which is preliminary data.</text>
</comment>
<keyword evidence="3 6" id="KW-1133">Transmembrane helix</keyword>
<dbReference type="eggNOG" id="KOG3662">
    <property type="taxonomic scope" value="Eukaryota"/>
</dbReference>